<keyword evidence="3" id="KW-1185">Reference proteome</keyword>
<accession>A0A4Z0V4N2</accession>
<keyword evidence="1" id="KW-0732">Signal</keyword>
<dbReference type="EMBL" id="SJSA01000002">
    <property type="protein sequence ID" value="TGG36868.1"/>
    <property type="molecule type" value="Genomic_DNA"/>
</dbReference>
<evidence type="ECO:0000313" key="2">
    <source>
        <dbReference type="EMBL" id="TGG36868.1"/>
    </source>
</evidence>
<dbReference type="Proteomes" id="UP000297635">
    <property type="component" value="Unassembled WGS sequence"/>
</dbReference>
<evidence type="ECO:0000256" key="1">
    <source>
        <dbReference type="SAM" id="SignalP"/>
    </source>
</evidence>
<protein>
    <recommendedName>
        <fullName evidence="4">Lipocalin-like domain-containing protein</fullName>
    </recommendedName>
</protein>
<reference evidence="2 3" key="1">
    <citation type="submission" date="2019-02" db="EMBL/GenBank/DDBJ databases">
        <title>Isolation and identification of novel species under the genus Muribaculum.</title>
        <authorList>
            <person name="Miyake S."/>
            <person name="Ding Y."/>
            <person name="Low A."/>
            <person name="Soh M."/>
            <person name="Seedorf H."/>
        </authorList>
    </citation>
    <scope>NUCLEOTIDE SEQUENCE [LARGE SCALE GENOMIC DNA]</scope>
    <source>
        <strain evidence="2 3">TLL-A3</strain>
    </source>
</reference>
<dbReference type="GeneID" id="82150838"/>
<name>A0A4Z0V4N2_9BACT</name>
<feature type="signal peptide" evidence="1">
    <location>
        <begin position="1"/>
        <end position="22"/>
    </location>
</feature>
<sequence>MKKVFSLMLLLATLMVFLPACSDDKDEPDDIKSQIIGTWDATSVKFSDTDWVDISNYPSMALSITFNKDGSYYGRGALGNGGGTYSVTGKTIKTYIDGELYGTYYVKSLSGKNAELSLTMGSSSMEIRAVKR</sequence>
<dbReference type="AlphaFoldDB" id="A0A4Z0V4N2"/>
<organism evidence="2 3">
    <name type="scientific">Duncaniella freteri</name>
    <dbReference type="NCBI Taxonomy" id="2530391"/>
    <lineage>
        <taxon>Bacteria</taxon>
        <taxon>Pseudomonadati</taxon>
        <taxon>Bacteroidota</taxon>
        <taxon>Bacteroidia</taxon>
        <taxon>Bacteroidales</taxon>
        <taxon>Muribaculaceae</taxon>
        <taxon>Duncaniella</taxon>
    </lineage>
</organism>
<evidence type="ECO:0000313" key="3">
    <source>
        <dbReference type="Proteomes" id="UP000297635"/>
    </source>
</evidence>
<feature type="chain" id="PRO_5021383906" description="Lipocalin-like domain-containing protein" evidence="1">
    <location>
        <begin position="23"/>
        <end position="132"/>
    </location>
</feature>
<evidence type="ECO:0008006" key="4">
    <source>
        <dbReference type="Google" id="ProtNLM"/>
    </source>
</evidence>
<gene>
    <name evidence="2" type="ORF">EZ315_13655</name>
</gene>
<comment type="caution">
    <text evidence="2">The sequence shown here is derived from an EMBL/GenBank/DDBJ whole genome shotgun (WGS) entry which is preliminary data.</text>
</comment>
<dbReference type="RefSeq" id="WP_135472576.1">
    <property type="nucleotide sequence ID" value="NZ_SJSA01000002.1"/>
</dbReference>
<proteinExistence type="predicted"/>